<dbReference type="AlphaFoldDB" id="A0A0G0NIR9"/>
<feature type="transmembrane region" description="Helical" evidence="5">
    <location>
        <begin position="295"/>
        <end position="314"/>
    </location>
</feature>
<feature type="transmembrane region" description="Helical" evidence="5">
    <location>
        <begin position="208"/>
        <end position="226"/>
    </location>
</feature>
<dbReference type="EMBL" id="LBVC01000052">
    <property type="protein sequence ID" value="KKQ77001.1"/>
    <property type="molecule type" value="Genomic_DNA"/>
</dbReference>
<evidence type="ECO:0000256" key="1">
    <source>
        <dbReference type="ARBA" id="ARBA00004141"/>
    </source>
</evidence>
<feature type="transmembrane region" description="Helical" evidence="5">
    <location>
        <begin position="142"/>
        <end position="166"/>
    </location>
</feature>
<feature type="domain" description="O-antigen ligase-related" evidence="6">
    <location>
        <begin position="172"/>
        <end position="312"/>
    </location>
</feature>
<dbReference type="GO" id="GO:0016020">
    <property type="term" value="C:membrane"/>
    <property type="evidence" value="ECO:0007669"/>
    <property type="project" value="UniProtKB-SubCell"/>
</dbReference>
<proteinExistence type="predicted"/>
<evidence type="ECO:0000259" key="6">
    <source>
        <dbReference type="Pfam" id="PF04932"/>
    </source>
</evidence>
<dbReference type="PANTHER" id="PTHR37422">
    <property type="entry name" value="TEICHURONIC ACID BIOSYNTHESIS PROTEIN TUAE"/>
    <property type="match status" value="1"/>
</dbReference>
<gene>
    <name evidence="7" type="ORF">US99_C0052G0011</name>
</gene>
<dbReference type="Pfam" id="PF04932">
    <property type="entry name" value="Wzy_C"/>
    <property type="match status" value="1"/>
</dbReference>
<sequence length="361" mass="40807">MSIIAWILTLSIVAGQLIRLPFGPGSMNLLDLFIIGFVIFHLLKFRFKLKKPPVFIKVAIFFVLIAMLSLIFSPLELTLPQILISFSYTLRFLFYIVFAWIISPNLHALKLAGVSLAILGLLQLIFFPDLSFLSILGWDPHYFRIVSTFLDPNFTGAFFVLTLILIRKNYAVFALVYLALLLTFSRSSYGMFFISFSTLAYYLKSLKLQLLTLVLFAGLILGYFLYSRFISLPKNIDRTASASFRINTWTEGWQLFEKHPFLGVGFNAYRYAIREYDLTDEQFSKSHGSGSNDSSLLSVLATTGLVGILSYFLFLNSIRRNLMPAVLGLLFHSFFSNSLFFPPILLWLILAAAADKAGSGS</sequence>
<dbReference type="PANTHER" id="PTHR37422:SF23">
    <property type="entry name" value="TEICHURONIC ACID BIOSYNTHESIS PROTEIN TUAE"/>
    <property type="match status" value="1"/>
</dbReference>
<evidence type="ECO:0000256" key="5">
    <source>
        <dbReference type="SAM" id="Phobius"/>
    </source>
</evidence>
<keyword evidence="3 5" id="KW-1133">Transmembrane helix</keyword>
<feature type="transmembrane region" description="Helical" evidence="5">
    <location>
        <begin position="25"/>
        <end position="43"/>
    </location>
</feature>
<feature type="transmembrane region" description="Helical" evidence="5">
    <location>
        <begin position="55"/>
        <end position="75"/>
    </location>
</feature>
<feature type="transmembrane region" description="Helical" evidence="5">
    <location>
        <begin position="81"/>
        <end position="102"/>
    </location>
</feature>
<name>A0A0G0NIR9_9BACT</name>
<comment type="caution">
    <text evidence="7">The sequence shown here is derived from an EMBL/GenBank/DDBJ whole genome shotgun (WGS) entry which is preliminary data.</text>
</comment>
<feature type="transmembrane region" description="Helical" evidence="5">
    <location>
        <begin position="334"/>
        <end position="354"/>
    </location>
</feature>
<feature type="transmembrane region" description="Helical" evidence="5">
    <location>
        <begin position="173"/>
        <end position="202"/>
    </location>
</feature>
<organism evidence="7 8">
    <name type="scientific">Candidatus Daviesbacteria bacterium GW2011_GWF2_38_6</name>
    <dbReference type="NCBI Taxonomy" id="1618432"/>
    <lineage>
        <taxon>Bacteria</taxon>
        <taxon>Candidatus Daviesiibacteriota</taxon>
    </lineage>
</organism>
<dbReference type="InterPro" id="IPR007016">
    <property type="entry name" value="O-antigen_ligase-rel_domated"/>
</dbReference>
<evidence type="ECO:0000313" key="7">
    <source>
        <dbReference type="EMBL" id="KKQ77001.1"/>
    </source>
</evidence>
<evidence type="ECO:0000313" key="8">
    <source>
        <dbReference type="Proteomes" id="UP000034324"/>
    </source>
</evidence>
<accession>A0A0G0NIR9</accession>
<evidence type="ECO:0000256" key="2">
    <source>
        <dbReference type="ARBA" id="ARBA00022692"/>
    </source>
</evidence>
<comment type="subcellular location">
    <subcellularLocation>
        <location evidence="1">Membrane</location>
        <topology evidence="1">Multi-pass membrane protein</topology>
    </subcellularLocation>
</comment>
<evidence type="ECO:0000256" key="3">
    <source>
        <dbReference type="ARBA" id="ARBA00022989"/>
    </source>
</evidence>
<keyword evidence="2 5" id="KW-0812">Transmembrane</keyword>
<feature type="transmembrane region" description="Helical" evidence="5">
    <location>
        <begin position="114"/>
        <end position="136"/>
    </location>
</feature>
<dbReference type="InterPro" id="IPR051533">
    <property type="entry name" value="WaaL-like"/>
</dbReference>
<reference evidence="7 8" key="1">
    <citation type="journal article" date="2015" name="Nature">
        <title>rRNA introns, odd ribosomes, and small enigmatic genomes across a large radiation of phyla.</title>
        <authorList>
            <person name="Brown C.T."/>
            <person name="Hug L.A."/>
            <person name="Thomas B.C."/>
            <person name="Sharon I."/>
            <person name="Castelle C.J."/>
            <person name="Singh A."/>
            <person name="Wilkins M.J."/>
            <person name="Williams K.H."/>
            <person name="Banfield J.F."/>
        </authorList>
    </citation>
    <scope>NUCLEOTIDE SEQUENCE [LARGE SCALE GENOMIC DNA]</scope>
</reference>
<protein>
    <recommendedName>
        <fullName evidence="6">O-antigen ligase-related domain-containing protein</fullName>
    </recommendedName>
</protein>
<evidence type="ECO:0000256" key="4">
    <source>
        <dbReference type="ARBA" id="ARBA00023136"/>
    </source>
</evidence>
<keyword evidence="4 5" id="KW-0472">Membrane</keyword>
<dbReference type="Proteomes" id="UP000034324">
    <property type="component" value="Unassembled WGS sequence"/>
</dbReference>